<keyword evidence="11" id="KW-1185">Reference proteome</keyword>
<dbReference type="EC" id="5.2.1.8" evidence="7"/>
<dbReference type="PROSITE" id="PS50059">
    <property type="entry name" value="FKBP_PPIASE"/>
    <property type="match status" value="1"/>
</dbReference>
<keyword evidence="4 7" id="KW-0697">Rotamase</keyword>
<protein>
    <recommendedName>
        <fullName evidence="7">peptidylprolyl isomerase</fullName>
        <ecNumber evidence="7">5.2.1.8</ecNumber>
    </recommendedName>
</protein>
<evidence type="ECO:0000313" key="11">
    <source>
        <dbReference type="Proteomes" id="UP000767854"/>
    </source>
</evidence>
<comment type="subcellular location">
    <subcellularLocation>
        <location evidence="2">Cytoplasm</location>
    </subcellularLocation>
</comment>
<evidence type="ECO:0000256" key="4">
    <source>
        <dbReference type="ARBA" id="ARBA00023110"/>
    </source>
</evidence>
<name>A0ABS2MQS3_9FIRM</name>
<keyword evidence="8" id="KW-0732">Signal</keyword>
<sequence length="374" mass="41426">MNKWTKLLLVFSLLMLVLAGCSSDTDANDTPTEPVAGSVETDGFSYSDGINADGKWDGVTALDLVTLTDYKGISIPKDVHEIPEASVESEISRLMESYTAYNEVMDRAIVDGDTVNIDYVGKVDDVEFEGGSTGGNGTEVTIGVTQYIDDFLEQLIGHMPGETFDIEVTFPENYGNETLNGKDAVFTVTINSIQESYIPELTDAFVMENFSESFGFTTVDMLKTTIKDDLQKNAIANYVQDHLFENSSVDTVPESLVTYQANAFLDYYEQTASQYGMTLIDFVNAYLQVESIDALLESSKNEHIESAQFSLIMQAIIESENLTVSEAELVEFFKVNMGVEDYSDYEARYGKPYLVFNILQQNALSLVIDTAVLE</sequence>
<dbReference type="SUPFAM" id="SSF54534">
    <property type="entry name" value="FKBP-like"/>
    <property type="match status" value="1"/>
</dbReference>
<dbReference type="EMBL" id="JAFBDT010000007">
    <property type="protein sequence ID" value="MBM7561745.1"/>
    <property type="molecule type" value="Genomic_DNA"/>
</dbReference>
<dbReference type="Pfam" id="PF00254">
    <property type="entry name" value="FKBP_C"/>
    <property type="match status" value="1"/>
</dbReference>
<dbReference type="InterPro" id="IPR005215">
    <property type="entry name" value="Trig_fac"/>
</dbReference>
<dbReference type="Gene3D" id="1.10.3120.10">
    <property type="entry name" value="Trigger factor, C-terminal domain"/>
    <property type="match status" value="1"/>
</dbReference>
<gene>
    <name evidence="10" type="ORF">JOC49_001286</name>
</gene>
<feature type="signal peptide" evidence="8">
    <location>
        <begin position="1"/>
        <end position="27"/>
    </location>
</feature>
<dbReference type="InterPro" id="IPR027304">
    <property type="entry name" value="Trigger_fact/SurA_dom_sf"/>
</dbReference>
<dbReference type="RefSeq" id="WP_204663544.1">
    <property type="nucleotide sequence ID" value="NZ_JAFBDT010000007.1"/>
</dbReference>
<dbReference type="InterPro" id="IPR001179">
    <property type="entry name" value="PPIase_FKBP_dom"/>
</dbReference>
<comment type="caution">
    <text evidence="10">The sequence shown here is derived from an EMBL/GenBank/DDBJ whole genome shotgun (WGS) entry which is preliminary data.</text>
</comment>
<proteinExistence type="predicted"/>
<comment type="catalytic activity">
    <reaction evidence="1 7">
        <text>[protein]-peptidylproline (omega=180) = [protein]-peptidylproline (omega=0)</text>
        <dbReference type="Rhea" id="RHEA:16237"/>
        <dbReference type="Rhea" id="RHEA-COMP:10747"/>
        <dbReference type="Rhea" id="RHEA-COMP:10748"/>
        <dbReference type="ChEBI" id="CHEBI:83833"/>
        <dbReference type="ChEBI" id="CHEBI:83834"/>
        <dbReference type="EC" id="5.2.1.8"/>
    </reaction>
</comment>
<evidence type="ECO:0000256" key="2">
    <source>
        <dbReference type="ARBA" id="ARBA00004496"/>
    </source>
</evidence>
<dbReference type="SUPFAM" id="SSF109998">
    <property type="entry name" value="Triger factor/SurA peptide-binding domain-like"/>
    <property type="match status" value="1"/>
</dbReference>
<evidence type="ECO:0000259" key="9">
    <source>
        <dbReference type="PROSITE" id="PS50059"/>
    </source>
</evidence>
<accession>A0ABS2MQS3</accession>
<dbReference type="NCBIfam" id="TIGR00115">
    <property type="entry name" value="tig"/>
    <property type="match status" value="1"/>
</dbReference>
<keyword evidence="6" id="KW-0131">Cell cycle</keyword>
<dbReference type="InterPro" id="IPR008880">
    <property type="entry name" value="Trigger_fac_C"/>
</dbReference>
<dbReference type="Pfam" id="PF05698">
    <property type="entry name" value="Trigger_C"/>
    <property type="match status" value="1"/>
</dbReference>
<reference evidence="10 11" key="1">
    <citation type="submission" date="2021-01" db="EMBL/GenBank/DDBJ databases">
        <title>Genomic Encyclopedia of Type Strains, Phase IV (KMG-IV): sequencing the most valuable type-strain genomes for metagenomic binning, comparative biology and taxonomic classification.</title>
        <authorList>
            <person name="Goeker M."/>
        </authorList>
    </citation>
    <scope>NUCLEOTIDE SEQUENCE [LARGE SCALE GENOMIC DNA]</scope>
    <source>
        <strain evidence="10 11">DSM 24436</strain>
    </source>
</reference>
<evidence type="ECO:0000256" key="3">
    <source>
        <dbReference type="ARBA" id="ARBA00022618"/>
    </source>
</evidence>
<dbReference type="InterPro" id="IPR037041">
    <property type="entry name" value="Trigger_fac_C_sf"/>
</dbReference>
<evidence type="ECO:0000256" key="5">
    <source>
        <dbReference type="ARBA" id="ARBA00023235"/>
    </source>
</evidence>
<feature type="domain" description="PPIase FKBP-type" evidence="9">
    <location>
        <begin position="112"/>
        <end position="177"/>
    </location>
</feature>
<evidence type="ECO:0000256" key="6">
    <source>
        <dbReference type="ARBA" id="ARBA00023306"/>
    </source>
</evidence>
<evidence type="ECO:0000256" key="8">
    <source>
        <dbReference type="SAM" id="SignalP"/>
    </source>
</evidence>
<dbReference type="Proteomes" id="UP000767854">
    <property type="component" value="Unassembled WGS sequence"/>
</dbReference>
<keyword evidence="3" id="KW-0132">Cell division</keyword>
<dbReference type="PROSITE" id="PS51257">
    <property type="entry name" value="PROKAR_LIPOPROTEIN"/>
    <property type="match status" value="1"/>
</dbReference>
<dbReference type="InterPro" id="IPR046357">
    <property type="entry name" value="PPIase_dom_sf"/>
</dbReference>
<feature type="chain" id="PRO_5045128129" description="peptidylprolyl isomerase" evidence="8">
    <location>
        <begin position="28"/>
        <end position="374"/>
    </location>
</feature>
<keyword evidence="5 7" id="KW-0413">Isomerase</keyword>
<evidence type="ECO:0000256" key="1">
    <source>
        <dbReference type="ARBA" id="ARBA00000971"/>
    </source>
</evidence>
<evidence type="ECO:0000256" key="7">
    <source>
        <dbReference type="PROSITE-ProRule" id="PRU00277"/>
    </source>
</evidence>
<dbReference type="Gene3D" id="3.10.50.40">
    <property type="match status" value="1"/>
</dbReference>
<organism evidence="10 11">
    <name type="scientific">Fusibacter tunisiensis</name>
    <dbReference type="NCBI Taxonomy" id="1008308"/>
    <lineage>
        <taxon>Bacteria</taxon>
        <taxon>Bacillati</taxon>
        <taxon>Bacillota</taxon>
        <taxon>Clostridia</taxon>
        <taxon>Eubacteriales</taxon>
        <taxon>Eubacteriales Family XII. Incertae Sedis</taxon>
        <taxon>Fusibacter</taxon>
    </lineage>
</organism>
<evidence type="ECO:0000313" key="10">
    <source>
        <dbReference type="EMBL" id="MBM7561745.1"/>
    </source>
</evidence>